<feature type="transmembrane region" description="Helical" evidence="8">
    <location>
        <begin position="234"/>
        <end position="252"/>
    </location>
</feature>
<keyword evidence="10" id="KW-1185">Reference proteome</keyword>
<feature type="transmembrane region" description="Helical" evidence="8">
    <location>
        <begin position="104"/>
        <end position="125"/>
    </location>
</feature>
<keyword evidence="6 8" id="KW-1133">Transmembrane helix</keyword>
<comment type="caution">
    <text evidence="9">The sequence shown here is derived from an EMBL/GenBank/DDBJ whole genome shotgun (WGS) entry which is preliminary data.</text>
</comment>
<keyword evidence="3" id="KW-0813">Transport</keyword>
<feature type="transmembrane region" description="Helical" evidence="8">
    <location>
        <begin position="76"/>
        <end position="97"/>
    </location>
</feature>
<feature type="transmembrane region" description="Helical" evidence="8">
    <location>
        <begin position="180"/>
        <end position="199"/>
    </location>
</feature>
<feature type="transmembrane region" description="Helical" evidence="8">
    <location>
        <begin position="5"/>
        <end position="25"/>
    </location>
</feature>
<dbReference type="EMBL" id="JAOVZB010000001">
    <property type="protein sequence ID" value="MCV2401984.1"/>
    <property type="molecule type" value="Genomic_DNA"/>
</dbReference>
<dbReference type="InterPro" id="IPR002781">
    <property type="entry name" value="TM_pro_TauE-like"/>
</dbReference>
<proteinExistence type="inferred from homology"/>
<evidence type="ECO:0000256" key="5">
    <source>
        <dbReference type="ARBA" id="ARBA00022692"/>
    </source>
</evidence>
<feature type="transmembrane region" description="Helical" evidence="8">
    <location>
        <begin position="205"/>
        <end position="227"/>
    </location>
</feature>
<feature type="transmembrane region" description="Helical" evidence="8">
    <location>
        <begin position="145"/>
        <end position="168"/>
    </location>
</feature>
<evidence type="ECO:0000256" key="1">
    <source>
        <dbReference type="ARBA" id="ARBA00004651"/>
    </source>
</evidence>
<accession>A0ABT2YQP7</accession>
<evidence type="ECO:0000256" key="7">
    <source>
        <dbReference type="ARBA" id="ARBA00023136"/>
    </source>
</evidence>
<comment type="similarity">
    <text evidence="2 8">Belongs to the 4-toluene sulfonate uptake permease (TSUP) (TC 2.A.102) family.</text>
</comment>
<dbReference type="PANTHER" id="PTHR30269">
    <property type="entry name" value="TRANSMEMBRANE PROTEIN YFCA"/>
    <property type="match status" value="1"/>
</dbReference>
<dbReference type="Pfam" id="PF01925">
    <property type="entry name" value="TauE"/>
    <property type="match status" value="1"/>
</dbReference>
<evidence type="ECO:0000256" key="6">
    <source>
        <dbReference type="ARBA" id="ARBA00022989"/>
    </source>
</evidence>
<gene>
    <name evidence="9" type="ORF">OFY17_03695</name>
</gene>
<dbReference type="PANTHER" id="PTHR30269:SF0">
    <property type="entry name" value="MEMBRANE TRANSPORTER PROTEIN YFCA-RELATED"/>
    <property type="match status" value="1"/>
</dbReference>
<evidence type="ECO:0000313" key="10">
    <source>
        <dbReference type="Proteomes" id="UP001209713"/>
    </source>
</evidence>
<evidence type="ECO:0000313" key="9">
    <source>
        <dbReference type="EMBL" id="MCV2401984.1"/>
    </source>
</evidence>
<comment type="subcellular location">
    <subcellularLocation>
        <location evidence="1 8">Cell membrane</location>
        <topology evidence="1 8">Multi-pass membrane protein</topology>
    </subcellularLocation>
</comment>
<keyword evidence="5 8" id="KW-0812">Transmembrane</keyword>
<evidence type="ECO:0000256" key="3">
    <source>
        <dbReference type="ARBA" id="ARBA00022448"/>
    </source>
</evidence>
<evidence type="ECO:0000256" key="2">
    <source>
        <dbReference type="ARBA" id="ARBA00009142"/>
    </source>
</evidence>
<sequence length="253" mass="26671">MDYSLLNIALLIGTGFIAGIINTLAGGGSNLTLPALMVMGMPADVANATNRVGVFLQGISASLGFKKAGKLDTNDILPVMIPSLIGGLVGAFAASYAPEVWLKPLLLGAMICMTLIMIFRPSLIVPPEGTQPFKIKEKPSAWLTLFFAGVYGGFVQAGVGFILIAALAGTLRYDLVRTNALKMICTMGFTALALGVFIWNDQVLWLPGLILACGTISGSYIAVKLAIKAQPKHLKWFLFIMTVCGSIAALSST</sequence>
<protein>
    <recommendedName>
        <fullName evidence="8">Probable membrane transporter protein</fullName>
    </recommendedName>
</protein>
<dbReference type="Proteomes" id="UP001209713">
    <property type="component" value="Unassembled WGS sequence"/>
</dbReference>
<organism evidence="9 10">
    <name type="scientific">Marinomonas sargassi</name>
    <dbReference type="NCBI Taxonomy" id="2984494"/>
    <lineage>
        <taxon>Bacteria</taxon>
        <taxon>Pseudomonadati</taxon>
        <taxon>Pseudomonadota</taxon>
        <taxon>Gammaproteobacteria</taxon>
        <taxon>Oceanospirillales</taxon>
        <taxon>Oceanospirillaceae</taxon>
        <taxon>Marinomonas</taxon>
    </lineage>
</organism>
<keyword evidence="7 8" id="KW-0472">Membrane</keyword>
<name>A0ABT2YQP7_9GAMM</name>
<evidence type="ECO:0000256" key="4">
    <source>
        <dbReference type="ARBA" id="ARBA00022475"/>
    </source>
</evidence>
<dbReference type="RefSeq" id="WP_263529352.1">
    <property type="nucleotide sequence ID" value="NZ_JAOVZB010000001.1"/>
</dbReference>
<reference evidence="9 10" key="1">
    <citation type="submission" date="2022-10" db="EMBL/GenBank/DDBJ databases">
        <title>Marinomonas transparenta sp. nov. and Marinomonas sargassi sp. nov., isolated from marine alga (Sargassum natans (L.) Gaillon).</title>
        <authorList>
            <person name="Wang Y."/>
        </authorList>
    </citation>
    <scope>NUCLEOTIDE SEQUENCE [LARGE SCALE GENOMIC DNA]</scope>
    <source>
        <strain evidence="9 10">C2222</strain>
    </source>
</reference>
<evidence type="ECO:0000256" key="8">
    <source>
        <dbReference type="RuleBase" id="RU363041"/>
    </source>
</evidence>
<keyword evidence="4 8" id="KW-1003">Cell membrane</keyword>
<dbReference type="InterPro" id="IPR052017">
    <property type="entry name" value="TSUP"/>
</dbReference>